<name>A0A2V1EA50_9PLEO</name>
<keyword evidence="3" id="KW-1185">Reference proteome</keyword>
<feature type="region of interest" description="Disordered" evidence="1">
    <location>
        <begin position="1"/>
        <end position="53"/>
    </location>
</feature>
<accession>A0A2V1EA50</accession>
<dbReference type="AlphaFoldDB" id="A0A2V1EA50"/>
<feature type="compositionally biased region" description="Basic and acidic residues" evidence="1">
    <location>
        <begin position="1"/>
        <end position="10"/>
    </location>
</feature>
<dbReference type="OrthoDB" id="5303703at2759"/>
<feature type="compositionally biased region" description="Polar residues" evidence="1">
    <location>
        <begin position="39"/>
        <end position="53"/>
    </location>
</feature>
<evidence type="ECO:0008006" key="4">
    <source>
        <dbReference type="Google" id="ProtNLM"/>
    </source>
</evidence>
<sequence>MGDLLERNDMSPEPSGELDEAMGNNGQSEWLSLFGGAHPTQSHGDTQVDKSPQTYLDVQPHDDAPPPITTNNHMLYREHSVASSHISSVVNNDSYVLPTEDPIKAYGLRKHVNREFGTALYVDDSSDENFDPSAEARQAALRLLQARQKKRARNEKKKKGNKKGMVDKRKKKNVPKFIVRLCIQRFGTVLNITNMEDQWPAGHSDIDTEDELSHGRISSSSDDDPQVPIQDPLGEYEDLTGHPEARGCTGCRKADQPCSMVQNGEWPCETCASNREECVKIYQPNIERIDLDKELYADRDQVQCDCCISRKKQCSLKEKTDKPPCKQCKKGGCTFYGTPRSRGPNSKKKLGSAENSRSATHQLYHVSNNVYIPNASFFNASDLEETDHSDVDSVREPTPEIIMVDQFGNRGPVIEIKTCFAHPIEFYIDDNPQSRFAASNCNFCTSPVFNFVGNYETMVYVLVWPSGKGYTEIGNGHQQQRCSRTIMCVDCSYSRLQIIACPGHRIQPIQSQRPQKRDFYPAIQDLVDTTAESKEQYRTQYQRWCSFCFNLATHGCCEVQESALREGQKLDGCGLRLCDTCEQALRQEFQGNTNAMATAYDQKPKAKAGSNEEPVGLVRADVGFLREEGQLWKHVEDE</sequence>
<dbReference type="STRING" id="97972.A0A2V1EA50"/>
<evidence type="ECO:0000313" key="2">
    <source>
        <dbReference type="EMBL" id="PVI07236.1"/>
    </source>
</evidence>
<gene>
    <name evidence="2" type="ORF">DM02DRAFT_666968</name>
</gene>
<proteinExistence type="predicted"/>
<protein>
    <recommendedName>
        <fullName evidence="4">Zn(2)-C6 fungal-type domain-containing protein</fullName>
    </recommendedName>
</protein>
<feature type="region of interest" description="Disordered" evidence="1">
    <location>
        <begin position="198"/>
        <end position="236"/>
    </location>
</feature>
<reference evidence="2 3" key="1">
    <citation type="journal article" date="2018" name="Sci. Rep.">
        <title>Comparative genomics provides insights into the lifestyle and reveals functional heterogeneity of dark septate endophytic fungi.</title>
        <authorList>
            <person name="Knapp D.G."/>
            <person name="Nemeth J.B."/>
            <person name="Barry K."/>
            <person name="Hainaut M."/>
            <person name="Henrissat B."/>
            <person name="Johnson J."/>
            <person name="Kuo A."/>
            <person name="Lim J.H.P."/>
            <person name="Lipzen A."/>
            <person name="Nolan M."/>
            <person name="Ohm R.A."/>
            <person name="Tamas L."/>
            <person name="Grigoriev I.V."/>
            <person name="Spatafora J.W."/>
            <person name="Nagy L.G."/>
            <person name="Kovacs G.M."/>
        </authorList>
    </citation>
    <scope>NUCLEOTIDE SEQUENCE [LARGE SCALE GENOMIC DNA]</scope>
    <source>
        <strain evidence="2 3">DSE2036</strain>
    </source>
</reference>
<feature type="region of interest" description="Disordered" evidence="1">
    <location>
        <begin position="147"/>
        <end position="169"/>
    </location>
</feature>
<evidence type="ECO:0000256" key="1">
    <source>
        <dbReference type="SAM" id="MobiDB-lite"/>
    </source>
</evidence>
<dbReference type="Proteomes" id="UP000244855">
    <property type="component" value="Unassembled WGS sequence"/>
</dbReference>
<evidence type="ECO:0000313" key="3">
    <source>
        <dbReference type="Proteomes" id="UP000244855"/>
    </source>
</evidence>
<dbReference type="EMBL" id="KZ805305">
    <property type="protein sequence ID" value="PVI07236.1"/>
    <property type="molecule type" value="Genomic_DNA"/>
</dbReference>
<organism evidence="2 3">
    <name type="scientific">Periconia macrospinosa</name>
    <dbReference type="NCBI Taxonomy" id="97972"/>
    <lineage>
        <taxon>Eukaryota</taxon>
        <taxon>Fungi</taxon>
        <taxon>Dikarya</taxon>
        <taxon>Ascomycota</taxon>
        <taxon>Pezizomycotina</taxon>
        <taxon>Dothideomycetes</taxon>
        <taxon>Pleosporomycetidae</taxon>
        <taxon>Pleosporales</taxon>
        <taxon>Massarineae</taxon>
        <taxon>Periconiaceae</taxon>
        <taxon>Periconia</taxon>
    </lineage>
</organism>